<evidence type="ECO:0000259" key="2">
    <source>
        <dbReference type="Pfam" id="PF00497"/>
    </source>
</evidence>
<reference evidence="3 4" key="1">
    <citation type="submission" date="2021-08" db="EMBL/GenBank/DDBJ databases">
        <title>Rheinheimera aquimaris sp. nov., isolated from seawater of the East Sea in Korea.</title>
        <authorList>
            <person name="Kim K.H."/>
            <person name="Wenting R."/>
            <person name="Kim K.R."/>
            <person name="Jeon C.O."/>
        </authorList>
    </citation>
    <scope>NUCLEOTIDE SEQUENCE [LARGE SCALE GENOMIC DNA]</scope>
    <source>
        <strain evidence="3 4">MA-13</strain>
    </source>
</reference>
<dbReference type="PANTHER" id="PTHR38834">
    <property type="entry name" value="PERIPLASMIC SUBSTRATE BINDING PROTEIN FAMILY 3"/>
    <property type="match status" value="1"/>
</dbReference>
<evidence type="ECO:0000313" key="3">
    <source>
        <dbReference type="EMBL" id="MBZ9613488.1"/>
    </source>
</evidence>
<evidence type="ECO:0000313" key="4">
    <source>
        <dbReference type="Proteomes" id="UP000663814"/>
    </source>
</evidence>
<keyword evidence="1" id="KW-0732">Signal</keyword>
<dbReference type="SUPFAM" id="SSF53850">
    <property type="entry name" value="Periplasmic binding protein-like II"/>
    <property type="match status" value="1"/>
</dbReference>
<dbReference type="PANTHER" id="PTHR38834:SF3">
    <property type="entry name" value="SOLUTE-BINDING PROTEIN FAMILY 3_N-TERMINAL DOMAIN-CONTAINING PROTEIN"/>
    <property type="match status" value="1"/>
</dbReference>
<gene>
    <name evidence="3" type="ORF">I4W93_017995</name>
</gene>
<name>A0ABS7XD51_9GAMM</name>
<organism evidence="3 4">
    <name type="scientific">Rheinheimera maricola</name>
    <dbReference type="NCBI Taxonomy" id="2793282"/>
    <lineage>
        <taxon>Bacteria</taxon>
        <taxon>Pseudomonadati</taxon>
        <taxon>Pseudomonadota</taxon>
        <taxon>Gammaproteobacteria</taxon>
        <taxon>Chromatiales</taxon>
        <taxon>Chromatiaceae</taxon>
        <taxon>Rheinheimera</taxon>
    </lineage>
</organism>
<feature type="chain" id="PRO_5046116080" evidence="1">
    <location>
        <begin position="21"/>
        <end position="247"/>
    </location>
</feature>
<dbReference type="Proteomes" id="UP000663814">
    <property type="component" value="Unassembled WGS sequence"/>
</dbReference>
<protein>
    <submittedName>
        <fullName evidence="3">Transporter substrate-binding domain-containing protein</fullName>
    </submittedName>
</protein>
<proteinExistence type="predicted"/>
<dbReference type="Gene3D" id="3.40.190.10">
    <property type="entry name" value="Periplasmic binding protein-like II"/>
    <property type="match status" value="2"/>
</dbReference>
<accession>A0ABS7XD51</accession>
<sequence length="247" mass="28853">MQRFLVFLLMLWHVAFNATANTVVSLYTEHMPPYNYQQDNKVEGINAELIRQLCQRVQLDCQMVVLPWRRAFENAQQQQMSGVFSTARSEQRESLFRWVGPIASDWGYVFRLKGRTEVNPVNLEQAKNFKLAVARADVYESYFRYHGFEYGRNMVDFATKSEPLPLFMAKRIDLLVGSKRSLRSWLRDNELPEDSAEPLFQLHDVGDNYLALNLDFPADLAFQLQQELELMRQQGVIEALIQQYTAQ</sequence>
<dbReference type="InterPro" id="IPR001638">
    <property type="entry name" value="Solute-binding_3/MltF_N"/>
</dbReference>
<comment type="caution">
    <text evidence="3">The sequence shown here is derived from an EMBL/GenBank/DDBJ whole genome shotgun (WGS) entry which is preliminary data.</text>
</comment>
<dbReference type="RefSeq" id="WP_205312077.1">
    <property type="nucleotide sequence ID" value="NZ_JAERPS020000007.1"/>
</dbReference>
<dbReference type="Pfam" id="PF00497">
    <property type="entry name" value="SBP_bac_3"/>
    <property type="match status" value="1"/>
</dbReference>
<feature type="domain" description="Solute-binding protein family 3/N-terminal" evidence="2">
    <location>
        <begin position="28"/>
        <end position="245"/>
    </location>
</feature>
<keyword evidence="4" id="KW-1185">Reference proteome</keyword>
<evidence type="ECO:0000256" key="1">
    <source>
        <dbReference type="SAM" id="SignalP"/>
    </source>
</evidence>
<feature type="signal peptide" evidence="1">
    <location>
        <begin position="1"/>
        <end position="20"/>
    </location>
</feature>
<dbReference type="EMBL" id="JAERPS020000007">
    <property type="protein sequence ID" value="MBZ9613488.1"/>
    <property type="molecule type" value="Genomic_DNA"/>
</dbReference>